<feature type="region of interest" description="Disordered" evidence="1">
    <location>
        <begin position="123"/>
        <end position="187"/>
    </location>
</feature>
<dbReference type="InterPro" id="IPR027417">
    <property type="entry name" value="P-loop_NTPase"/>
</dbReference>
<dbReference type="Proteomes" id="UP000504610">
    <property type="component" value="Unplaced"/>
</dbReference>
<evidence type="ECO:0000313" key="3">
    <source>
        <dbReference type="RefSeq" id="XP_018438244.2"/>
    </source>
</evidence>
<feature type="compositionally biased region" description="Acidic residues" evidence="1">
    <location>
        <begin position="144"/>
        <end position="159"/>
    </location>
</feature>
<reference evidence="3" key="1">
    <citation type="submission" date="2025-08" db="UniProtKB">
        <authorList>
            <consortium name="RefSeq"/>
        </authorList>
    </citation>
    <scope>IDENTIFICATION</scope>
    <source>
        <tissue evidence="3">Leaf</tissue>
    </source>
</reference>
<keyword evidence="2" id="KW-1185">Reference proteome</keyword>
<accession>A0A6J0JU12</accession>
<evidence type="ECO:0000313" key="2">
    <source>
        <dbReference type="Proteomes" id="UP000504610"/>
    </source>
</evidence>
<feature type="compositionally biased region" description="Polar residues" evidence="1">
    <location>
        <begin position="123"/>
        <end position="134"/>
    </location>
</feature>
<dbReference type="AlphaFoldDB" id="A0A6J0JU12"/>
<sequence>MAYNLQDDSLVFGEVDDILERSRYSWLSSSEVRDIFMLHPNHVYSLETVDGYRQGLFLFSTLSQFDFVDWGETQHKRTAEDTPLYYKRSRISLVPLTTYERRVYKPIQNEFQDSVLVHYRVTTESASEGDSSGVDTDKSGDSGGDNEDDVMENVDEADNSGDNAMSGQEDSSSSDSDDPPNCNGHDAHVVKMSKMDLNSDDEKDFVETIFTRTIDMLSDDDKKLPQVHKQPCRIVYTDYQPTQLQHYVFLAGGNGVYLVLDENAKFHEDSFQKALNALVLANDGDIKRENRKSQKGLLGEERDVFKLMKMIIPVSLFRFSKEEREAFAMQVSKMDLNSDDEKDFVETIFNSTIDKNLPQASLH</sequence>
<gene>
    <name evidence="3" type="primary">LOC108810642</name>
</gene>
<dbReference type="KEGG" id="rsz:108810642"/>
<dbReference type="GeneID" id="108810642"/>
<dbReference type="RefSeq" id="XP_018438244.2">
    <property type="nucleotide sequence ID" value="XM_018582742.2"/>
</dbReference>
<dbReference type="Gene3D" id="3.40.50.300">
    <property type="entry name" value="P-loop containing nucleotide triphosphate hydrolases"/>
    <property type="match status" value="1"/>
</dbReference>
<organism evidence="2 3">
    <name type="scientific">Raphanus sativus</name>
    <name type="common">Radish</name>
    <name type="synonym">Raphanus raphanistrum var. sativus</name>
    <dbReference type="NCBI Taxonomy" id="3726"/>
    <lineage>
        <taxon>Eukaryota</taxon>
        <taxon>Viridiplantae</taxon>
        <taxon>Streptophyta</taxon>
        <taxon>Embryophyta</taxon>
        <taxon>Tracheophyta</taxon>
        <taxon>Spermatophyta</taxon>
        <taxon>Magnoliopsida</taxon>
        <taxon>eudicotyledons</taxon>
        <taxon>Gunneridae</taxon>
        <taxon>Pentapetalae</taxon>
        <taxon>rosids</taxon>
        <taxon>malvids</taxon>
        <taxon>Brassicales</taxon>
        <taxon>Brassicaceae</taxon>
        <taxon>Brassiceae</taxon>
        <taxon>Raphanus</taxon>
    </lineage>
</organism>
<name>A0A6J0JU12_RAPSA</name>
<dbReference type="OrthoDB" id="1106778at2759"/>
<feature type="compositionally biased region" description="Polar residues" evidence="1">
    <location>
        <begin position="160"/>
        <end position="169"/>
    </location>
</feature>
<proteinExistence type="predicted"/>
<evidence type="ECO:0000256" key="1">
    <source>
        <dbReference type="SAM" id="MobiDB-lite"/>
    </source>
</evidence>
<protein>
    <submittedName>
        <fullName evidence="3">Uncharacterized protein LOC108810642</fullName>
    </submittedName>
</protein>